<evidence type="ECO:0000259" key="10">
    <source>
        <dbReference type="Pfam" id="PF04095"/>
    </source>
</evidence>
<feature type="domain" description="Nicotinate phosphoribosyltransferase C-terminal" evidence="12">
    <location>
        <begin position="388"/>
        <end position="442"/>
    </location>
</feature>
<dbReference type="Gene3D" id="3.20.20.70">
    <property type="entry name" value="Aldolase class I"/>
    <property type="match status" value="1"/>
</dbReference>
<keyword evidence="13" id="KW-0328">Glycosyltransferase</keyword>
<dbReference type="PANTHER" id="PTHR11098:SF1">
    <property type="entry name" value="NICOTINATE PHOSPHORIBOSYLTRANSFERASE"/>
    <property type="match status" value="1"/>
</dbReference>
<dbReference type="NCBIfam" id="NF009131">
    <property type="entry name" value="PRK12484.1"/>
    <property type="match status" value="1"/>
</dbReference>
<dbReference type="PIRSF" id="PIRSF000484">
    <property type="entry name" value="NAPRT"/>
    <property type="match status" value="1"/>
</dbReference>
<evidence type="ECO:0000256" key="6">
    <source>
        <dbReference type="ARBA" id="ARBA00022642"/>
    </source>
</evidence>
<dbReference type="Pfam" id="PF17767">
    <property type="entry name" value="NAPRTase_N"/>
    <property type="match status" value="1"/>
</dbReference>
<dbReference type="SUPFAM" id="SSF51690">
    <property type="entry name" value="Nicotinate/Quinolinate PRTase C-terminal domain-like"/>
    <property type="match status" value="1"/>
</dbReference>
<proteinExistence type="inferred from homology"/>
<keyword evidence="6 9" id="KW-0662">Pyridine nucleotide biosynthesis</keyword>
<dbReference type="InterPro" id="IPR007229">
    <property type="entry name" value="Nic_PRibTrfase-Fam"/>
</dbReference>
<keyword evidence="7 9" id="KW-0808">Transferase</keyword>
<dbReference type="GO" id="GO:0004516">
    <property type="term" value="F:nicotinate phosphoribosyltransferase activity"/>
    <property type="evidence" value="ECO:0007669"/>
    <property type="project" value="UniProtKB-EC"/>
</dbReference>
<dbReference type="GO" id="GO:0016757">
    <property type="term" value="F:glycosyltransferase activity"/>
    <property type="evidence" value="ECO:0007669"/>
    <property type="project" value="UniProtKB-KW"/>
</dbReference>
<evidence type="ECO:0000256" key="8">
    <source>
        <dbReference type="ARBA" id="ARBA00048668"/>
    </source>
</evidence>
<protein>
    <recommendedName>
        <fullName evidence="3 9">Nicotinate phosphoribosyltransferase</fullName>
        <ecNumber evidence="3 9">6.3.4.21</ecNumber>
    </recommendedName>
</protein>
<dbReference type="InterPro" id="IPR006405">
    <property type="entry name" value="Nic_PRibTrfase_pncB"/>
</dbReference>
<comment type="PTM">
    <text evidence="9">Transiently phosphorylated on a His residue during the reaction cycle. Phosphorylation strongly increases the affinity for substrates and increases the rate of nicotinate D-ribonucleotide production. Dephosphorylation regenerates the low-affinity form of the enzyme, leading to product release.</text>
</comment>
<comment type="pathway">
    <text evidence="1 9">Cofactor biosynthesis; NAD(+) biosynthesis; nicotinate D-ribonucleotide from nicotinate: step 1/1.</text>
</comment>
<dbReference type="Gene3D" id="3.20.140.10">
    <property type="entry name" value="nicotinate phosphoribosyltransferase"/>
    <property type="match status" value="1"/>
</dbReference>
<dbReference type="RefSeq" id="WP_277863254.1">
    <property type="nucleotide sequence ID" value="NZ_JARRAG010000002.1"/>
</dbReference>
<feature type="domain" description="Nicotinate/nicotinamide phosphoribosyltransferase" evidence="10">
    <location>
        <begin position="166"/>
        <end position="343"/>
    </location>
</feature>
<evidence type="ECO:0000256" key="2">
    <source>
        <dbReference type="ARBA" id="ARBA00010897"/>
    </source>
</evidence>
<evidence type="ECO:0000256" key="4">
    <source>
        <dbReference type="ARBA" id="ARBA00022553"/>
    </source>
</evidence>
<evidence type="ECO:0000259" key="12">
    <source>
        <dbReference type="Pfam" id="PF17956"/>
    </source>
</evidence>
<dbReference type="InterPro" id="IPR041525">
    <property type="entry name" value="N/Namide_PRibTrfase"/>
</dbReference>
<gene>
    <name evidence="13" type="ORF">PZE19_24605</name>
</gene>
<keyword evidence="14" id="KW-1185">Reference proteome</keyword>
<keyword evidence="4" id="KW-0597">Phosphoprotein</keyword>
<dbReference type="Proteomes" id="UP001216907">
    <property type="component" value="Unassembled WGS sequence"/>
</dbReference>
<dbReference type="InterPro" id="IPR013785">
    <property type="entry name" value="Aldolase_TIM"/>
</dbReference>
<dbReference type="NCBIfam" id="TIGR01513">
    <property type="entry name" value="NAPRTase_put"/>
    <property type="match status" value="1"/>
</dbReference>
<dbReference type="EC" id="6.3.4.21" evidence="3 9"/>
<sequence>MTPEPFVSLWPDPEALGPVTDLYELTMLAGYLAEGMGGKSATFEIFVRRLPPNRSFLVFAGLEQAIGDLSRLAFSNEQVEALRRWPAFKGLPATFFETLRRLRFEGDVFAIPEGTVVFPGETLVRVTAPLPQAQWVETFLLASLGYPTLVASKAARMVIAARGKSLFEFGARRAHGPQAGLLAARAAYLAGFDATSHVEAARRLGIPCVGTMAHSWVQSFATEAEAFEAYARVFPTSTTLLVDTYDTLEGVRKAAANAPPGSAVRIDSGDLADLAPKARAILDEQGRADVKIVASGDLDENALEELAASAAPIDGYGIGTELVTSRDAPAISMVYKLVEMEGAGRVKLAPGKKTYPMAKQVYRRRDPSGIFAGDLVARADEPAPDGLEPLLTPVLRAGCLVGRPPSIAEIRARCQAQLAALPDELKAPGSESHYPVVYSDRLEADAARLMHGR</sequence>
<dbReference type="EMBL" id="JARRAG010000002">
    <property type="protein sequence ID" value="MDG3006964.1"/>
    <property type="molecule type" value="Genomic_DNA"/>
</dbReference>
<evidence type="ECO:0000256" key="9">
    <source>
        <dbReference type="RuleBase" id="RU365100"/>
    </source>
</evidence>
<feature type="domain" description="Nicotinate phosphoribosyltransferase N-terminal" evidence="11">
    <location>
        <begin position="20"/>
        <end position="143"/>
    </location>
</feature>
<evidence type="ECO:0000256" key="1">
    <source>
        <dbReference type="ARBA" id="ARBA00004952"/>
    </source>
</evidence>
<keyword evidence="5 9" id="KW-0436">Ligase</keyword>
<dbReference type="PANTHER" id="PTHR11098">
    <property type="entry name" value="NICOTINATE PHOSPHORIBOSYLTRANSFERASE"/>
    <property type="match status" value="1"/>
</dbReference>
<evidence type="ECO:0000256" key="5">
    <source>
        <dbReference type="ARBA" id="ARBA00022598"/>
    </source>
</evidence>
<accession>A0ABT6FHE8</accession>
<comment type="similarity">
    <text evidence="2 9">Belongs to the NAPRTase family.</text>
</comment>
<dbReference type="Pfam" id="PF17956">
    <property type="entry name" value="NAPRTase_C"/>
    <property type="match status" value="1"/>
</dbReference>
<evidence type="ECO:0000256" key="7">
    <source>
        <dbReference type="ARBA" id="ARBA00022679"/>
    </source>
</evidence>
<evidence type="ECO:0000313" key="14">
    <source>
        <dbReference type="Proteomes" id="UP001216907"/>
    </source>
</evidence>
<name>A0ABT6FHE8_9BACT</name>
<evidence type="ECO:0000313" key="13">
    <source>
        <dbReference type="EMBL" id="MDG3006964.1"/>
    </source>
</evidence>
<dbReference type="InterPro" id="IPR041619">
    <property type="entry name" value="NAPRTase_C"/>
</dbReference>
<comment type="catalytic activity">
    <reaction evidence="8 9">
        <text>5-phospho-alpha-D-ribose 1-diphosphate + nicotinate + ATP + H2O = nicotinate beta-D-ribonucleotide + ADP + phosphate + diphosphate</text>
        <dbReference type="Rhea" id="RHEA:36163"/>
        <dbReference type="ChEBI" id="CHEBI:15377"/>
        <dbReference type="ChEBI" id="CHEBI:30616"/>
        <dbReference type="ChEBI" id="CHEBI:32544"/>
        <dbReference type="ChEBI" id="CHEBI:33019"/>
        <dbReference type="ChEBI" id="CHEBI:43474"/>
        <dbReference type="ChEBI" id="CHEBI:57502"/>
        <dbReference type="ChEBI" id="CHEBI:58017"/>
        <dbReference type="ChEBI" id="CHEBI:456216"/>
        <dbReference type="EC" id="6.3.4.21"/>
    </reaction>
</comment>
<dbReference type="CDD" id="cd01570">
    <property type="entry name" value="NAPRTase_A"/>
    <property type="match status" value="1"/>
</dbReference>
<dbReference type="InterPro" id="IPR040727">
    <property type="entry name" value="NAPRTase_N"/>
</dbReference>
<reference evidence="13 14" key="1">
    <citation type="submission" date="2023-03" db="EMBL/GenBank/DDBJ databases">
        <title>Paludisphaera mucosa sp. nov. a novel planctomycete from northern fen.</title>
        <authorList>
            <person name="Ivanova A."/>
        </authorList>
    </citation>
    <scope>NUCLEOTIDE SEQUENCE [LARGE SCALE GENOMIC DNA]</scope>
    <source>
        <strain evidence="13 14">Pla2</strain>
    </source>
</reference>
<dbReference type="NCBIfam" id="NF006696">
    <property type="entry name" value="PRK09243.1-3"/>
    <property type="match status" value="1"/>
</dbReference>
<organism evidence="13 14">
    <name type="scientific">Paludisphaera mucosa</name>
    <dbReference type="NCBI Taxonomy" id="3030827"/>
    <lineage>
        <taxon>Bacteria</taxon>
        <taxon>Pseudomonadati</taxon>
        <taxon>Planctomycetota</taxon>
        <taxon>Planctomycetia</taxon>
        <taxon>Isosphaerales</taxon>
        <taxon>Isosphaeraceae</taxon>
        <taxon>Paludisphaera</taxon>
    </lineage>
</organism>
<evidence type="ECO:0000256" key="3">
    <source>
        <dbReference type="ARBA" id="ARBA00013236"/>
    </source>
</evidence>
<dbReference type="Pfam" id="PF04095">
    <property type="entry name" value="NAPRTase"/>
    <property type="match status" value="1"/>
</dbReference>
<dbReference type="InterPro" id="IPR036068">
    <property type="entry name" value="Nicotinate_pribotase-like_C"/>
</dbReference>
<evidence type="ECO:0000259" key="11">
    <source>
        <dbReference type="Pfam" id="PF17767"/>
    </source>
</evidence>
<comment type="caution">
    <text evidence="13">The sequence shown here is derived from an EMBL/GenBank/DDBJ whole genome shotgun (WGS) entry which is preliminary data.</text>
</comment>
<comment type="function">
    <text evidence="9">Catalyzes the first step in the biosynthesis of NAD from nicotinic acid, the ATP-dependent synthesis of beta-nicotinate D-ribonucleotide from nicotinate and 5-phospho-D-ribose 1-phosphate.</text>
</comment>
<dbReference type="SUPFAM" id="SSF54675">
    <property type="entry name" value="Nicotinate/Quinolinate PRTase N-terminal domain-like"/>
    <property type="match status" value="1"/>
</dbReference>